<dbReference type="InterPro" id="IPR013218">
    <property type="entry name" value="Dsn1/Mis13"/>
</dbReference>
<comment type="caution">
    <text evidence="3">The sequence shown here is derived from an EMBL/GenBank/DDBJ whole genome shotgun (WGS) entry which is preliminary data.</text>
</comment>
<dbReference type="GO" id="GO:0007059">
    <property type="term" value="P:chromosome segregation"/>
    <property type="evidence" value="ECO:0007669"/>
    <property type="project" value="InterPro"/>
</dbReference>
<name>A0A2G8JP37_STIJA</name>
<dbReference type="AlphaFoldDB" id="A0A2G8JP37"/>
<dbReference type="Proteomes" id="UP000230750">
    <property type="component" value="Unassembled WGS sequence"/>
</dbReference>
<dbReference type="GO" id="GO:0051301">
    <property type="term" value="P:cell division"/>
    <property type="evidence" value="ECO:0007669"/>
    <property type="project" value="InterPro"/>
</dbReference>
<protein>
    <submittedName>
        <fullName evidence="3">Putative kinetochore-associated protein DSN1-like</fullName>
    </submittedName>
</protein>
<feature type="compositionally biased region" description="Basic residues" evidence="2">
    <location>
        <begin position="64"/>
        <end position="78"/>
    </location>
</feature>
<reference evidence="3 4" key="1">
    <citation type="journal article" date="2017" name="PLoS Biol.">
        <title>The sea cucumber genome provides insights into morphological evolution and visceral regeneration.</title>
        <authorList>
            <person name="Zhang X."/>
            <person name="Sun L."/>
            <person name="Yuan J."/>
            <person name="Sun Y."/>
            <person name="Gao Y."/>
            <person name="Zhang L."/>
            <person name="Li S."/>
            <person name="Dai H."/>
            <person name="Hamel J.F."/>
            <person name="Liu C."/>
            <person name="Yu Y."/>
            <person name="Liu S."/>
            <person name="Lin W."/>
            <person name="Guo K."/>
            <person name="Jin S."/>
            <person name="Xu P."/>
            <person name="Storey K.B."/>
            <person name="Huan P."/>
            <person name="Zhang T."/>
            <person name="Zhou Y."/>
            <person name="Zhang J."/>
            <person name="Lin C."/>
            <person name="Li X."/>
            <person name="Xing L."/>
            <person name="Huo D."/>
            <person name="Sun M."/>
            <person name="Wang L."/>
            <person name="Mercier A."/>
            <person name="Li F."/>
            <person name="Yang H."/>
            <person name="Xiang J."/>
        </authorList>
    </citation>
    <scope>NUCLEOTIDE SEQUENCE [LARGE SCALE GENOMIC DNA]</scope>
    <source>
        <strain evidence="3">Shaxun</strain>
        <tissue evidence="3">Muscle</tissue>
    </source>
</reference>
<proteinExistence type="predicted"/>
<dbReference type="OrthoDB" id="6090283at2759"/>
<evidence type="ECO:0000313" key="4">
    <source>
        <dbReference type="Proteomes" id="UP000230750"/>
    </source>
</evidence>
<feature type="region of interest" description="Disordered" evidence="2">
    <location>
        <begin position="1"/>
        <end position="78"/>
    </location>
</feature>
<dbReference type="EMBL" id="MRZV01001495">
    <property type="protein sequence ID" value="PIK37479.1"/>
    <property type="molecule type" value="Genomic_DNA"/>
</dbReference>
<dbReference type="PANTHER" id="PTHR14778">
    <property type="entry name" value="KINETOCHORE-ASSOCIATED PROTEIN DSN1 HOMOLOG"/>
    <property type="match status" value="1"/>
</dbReference>
<sequence>MEGRKRLTRSAAKSHPQQLQSENNEASSPLLIKRRRTMPSKYEPNYGERLEQKQQNTPTDPKSDKKRRRSSFVRGRSRKSIGVVNTEVTEIHMKIPMDETPEERLRLLKLACFEYTMNKLHEEFPILETMENFRPTGKEEFHKSLQELVEDGTLKSACYSNSRNENPLNLEMETHISQLDERIKTLRDESKQWDEMLTSYTQRTEEATAK</sequence>
<dbReference type="GO" id="GO:0000444">
    <property type="term" value="C:MIS12/MIND type complex"/>
    <property type="evidence" value="ECO:0007669"/>
    <property type="project" value="InterPro"/>
</dbReference>
<organism evidence="3 4">
    <name type="scientific">Stichopus japonicus</name>
    <name type="common">Sea cucumber</name>
    <dbReference type="NCBI Taxonomy" id="307972"/>
    <lineage>
        <taxon>Eukaryota</taxon>
        <taxon>Metazoa</taxon>
        <taxon>Echinodermata</taxon>
        <taxon>Eleutherozoa</taxon>
        <taxon>Echinozoa</taxon>
        <taxon>Holothuroidea</taxon>
        <taxon>Aspidochirotacea</taxon>
        <taxon>Aspidochirotida</taxon>
        <taxon>Stichopodidae</taxon>
        <taxon>Apostichopus</taxon>
    </lineage>
</organism>
<evidence type="ECO:0000256" key="1">
    <source>
        <dbReference type="SAM" id="Coils"/>
    </source>
</evidence>
<dbReference type="STRING" id="307972.A0A2G8JP37"/>
<evidence type="ECO:0000313" key="3">
    <source>
        <dbReference type="EMBL" id="PIK37479.1"/>
    </source>
</evidence>
<accession>A0A2G8JP37</accession>
<feature type="compositionally biased region" description="Polar residues" evidence="2">
    <location>
        <begin position="15"/>
        <end position="27"/>
    </location>
</feature>
<keyword evidence="4" id="KW-1185">Reference proteome</keyword>
<feature type="coiled-coil region" evidence="1">
    <location>
        <begin position="169"/>
        <end position="196"/>
    </location>
</feature>
<dbReference type="PANTHER" id="PTHR14778:SF2">
    <property type="entry name" value="KINETOCHORE-ASSOCIATED PROTEIN DSN1 HOMOLOG"/>
    <property type="match status" value="1"/>
</dbReference>
<evidence type="ECO:0000256" key="2">
    <source>
        <dbReference type="SAM" id="MobiDB-lite"/>
    </source>
</evidence>
<keyword evidence="1" id="KW-0175">Coiled coil</keyword>
<gene>
    <name evidence="3" type="ORF">BSL78_25685</name>
</gene>